<feature type="domain" description="Chromatin target of PRMT1 protein C-terminal" evidence="3">
    <location>
        <begin position="180"/>
        <end position="265"/>
    </location>
</feature>
<evidence type="ECO:0000256" key="1">
    <source>
        <dbReference type="ARBA" id="ARBA00022884"/>
    </source>
</evidence>
<comment type="caution">
    <text evidence="4">The sequence shown here is derived from an EMBL/GenBank/DDBJ whole genome shotgun (WGS) entry which is preliminary data.</text>
</comment>
<dbReference type="OMA" id="KIQMQRQ"/>
<dbReference type="SMART" id="SM01218">
    <property type="entry name" value="FoP_duplication"/>
    <property type="match status" value="1"/>
</dbReference>
<dbReference type="InterPro" id="IPR025715">
    <property type="entry name" value="FoP_C"/>
</dbReference>
<reference evidence="4 5" key="1">
    <citation type="journal article" date="2018" name="Sci. Rep.">
        <title>Comparative analysis of the Pocillopora damicornis genome highlights role of immune system in coral evolution.</title>
        <authorList>
            <person name="Cunning R."/>
            <person name="Bay R.A."/>
            <person name="Gillette P."/>
            <person name="Baker A.C."/>
            <person name="Traylor-Knowles N."/>
        </authorList>
    </citation>
    <scope>NUCLEOTIDE SEQUENCE [LARGE SCALE GENOMIC DNA]</scope>
    <source>
        <strain evidence="4">RSMAS</strain>
        <tissue evidence="4">Whole animal</tissue>
    </source>
</reference>
<gene>
    <name evidence="4" type="ORF">pdam_00010529</name>
</gene>
<evidence type="ECO:0000259" key="3">
    <source>
        <dbReference type="SMART" id="SM01218"/>
    </source>
</evidence>
<feature type="region of interest" description="Disordered" evidence="2">
    <location>
        <begin position="117"/>
        <end position="235"/>
    </location>
</feature>
<feature type="compositionally biased region" description="Gly residues" evidence="2">
    <location>
        <begin position="185"/>
        <end position="195"/>
    </location>
</feature>
<dbReference type="InterPro" id="IPR052656">
    <property type="entry name" value="CTOP_PRMT1"/>
</dbReference>
<evidence type="ECO:0000256" key="2">
    <source>
        <dbReference type="SAM" id="MobiDB-lite"/>
    </source>
</evidence>
<keyword evidence="5" id="KW-1185">Reference proteome</keyword>
<feature type="compositionally biased region" description="Basic and acidic residues" evidence="2">
    <location>
        <begin position="225"/>
        <end position="235"/>
    </location>
</feature>
<dbReference type="EMBL" id="RCHS01000078">
    <property type="protein sequence ID" value="RMX61093.1"/>
    <property type="molecule type" value="Genomic_DNA"/>
</dbReference>
<keyword evidence="1" id="KW-0694">RNA-binding</keyword>
<dbReference type="PANTHER" id="PTHR48426:SF1">
    <property type="entry name" value="CHROMATIN TARGET OF PRMT1 PROTEIN"/>
    <property type="match status" value="1"/>
</dbReference>
<dbReference type="STRING" id="46731.A0A3M6V542"/>
<dbReference type="GO" id="GO:0003723">
    <property type="term" value="F:RNA binding"/>
    <property type="evidence" value="ECO:0007669"/>
    <property type="project" value="UniProtKB-KW"/>
</dbReference>
<feature type="compositionally biased region" description="Gly residues" evidence="2">
    <location>
        <begin position="158"/>
        <end position="170"/>
    </location>
</feature>
<evidence type="ECO:0000313" key="4">
    <source>
        <dbReference type="EMBL" id="RMX61093.1"/>
    </source>
</evidence>
<protein>
    <recommendedName>
        <fullName evidence="3">Chromatin target of PRMT1 protein C-terminal domain-containing protein</fullName>
    </recommendedName>
</protein>
<sequence length="267" mass="28907">MILFYFQILRRMLNFMRRMLHTSFFFVDNIKDGSSKLNAIFVVLQDIIMSHVPAKIVLKSTTTKSLNDRFTEMAKTQVRSPPQVTVTGVRSNQFQVAQASMKNRRLAAQMANRPGVQAALGGNTSDLKSRLGSPTRGRGANRGLLKNRLGSPAVGGRIHSGGQVGLGGGLRRSSNVRGVSRARRGGGLVGRGGRGVVKAITRGGRGGRGGRGAKNVTRGRGRGQGRGDKSVSKDRLDEELDKYMSKTKSHLDAELDAYMQNVVGDEN</sequence>
<organism evidence="4 5">
    <name type="scientific">Pocillopora damicornis</name>
    <name type="common">Cauliflower coral</name>
    <name type="synonym">Millepora damicornis</name>
    <dbReference type="NCBI Taxonomy" id="46731"/>
    <lineage>
        <taxon>Eukaryota</taxon>
        <taxon>Metazoa</taxon>
        <taxon>Cnidaria</taxon>
        <taxon>Anthozoa</taxon>
        <taxon>Hexacorallia</taxon>
        <taxon>Scleractinia</taxon>
        <taxon>Astrocoeniina</taxon>
        <taxon>Pocilloporidae</taxon>
        <taxon>Pocillopora</taxon>
    </lineage>
</organism>
<name>A0A3M6V542_POCDA</name>
<dbReference type="PANTHER" id="PTHR48426">
    <property type="entry name" value="CHROMATIN TARGET OF PRMT1 PROTEIN"/>
    <property type="match status" value="1"/>
</dbReference>
<dbReference type="Proteomes" id="UP000275408">
    <property type="component" value="Unassembled WGS sequence"/>
</dbReference>
<feature type="compositionally biased region" description="Gly residues" evidence="2">
    <location>
        <begin position="203"/>
        <end position="212"/>
    </location>
</feature>
<evidence type="ECO:0000313" key="5">
    <source>
        <dbReference type="Proteomes" id="UP000275408"/>
    </source>
</evidence>
<proteinExistence type="predicted"/>
<dbReference type="Pfam" id="PF13865">
    <property type="entry name" value="FoP_duplication"/>
    <property type="match status" value="1"/>
</dbReference>
<dbReference type="OrthoDB" id="446014at2759"/>
<accession>A0A3M6V542</accession>
<dbReference type="AlphaFoldDB" id="A0A3M6V542"/>